<protein>
    <submittedName>
        <fullName evidence="1">Uncharacterized protein</fullName>
    </submittedName>
</protein>
<sequence length="93" mass="10387">MKPPVTPKPMPAYTPEIPLDRTNKLFGILCITLTGCQSCDKLCPQNLWPAHSQKTTGWLPKIGSLTRELAQTTSNCTPCVLHLGEQIHWNEFV</sequence>
<reference evidence="1" key="1">
    <citation type="submission" date="2022-04" db="EMBL/GenBank/DDBJ databases">
        <title>Genome of the entomopathogenic fungus Entomophthora muscae.</title>
        <authorList>
            <person name="Elya C."/>
            <person name="Lovett B.R."/>
            <person name="Lee E."/>
            <person name="Macias A.M."/>
            <person name="Hajek A.E."/>
            <person name="De Bivort B.L."/>
            <person name="Kasson M.T."/>
            <person name="De Fine Licht H.H."/>
            <person name="Stajich J.E."/>
        </authorList>
    </citation>
    <scope>NUCLEOTIDE SEQUENCE</scope>
    <source>
        <strain evidence="1">Berkeley</strain>
    </source>
</reference>
<organism evidence="1 2">
    <name type="scientific">Entomophthora muscae</name>
    <dbReference type="NCBI Taxonomy" id="34485"/>
    <lineage>
        <taxon>Eukaryota</taxon>
        <taxon>Fungi</taxon>
        <taxon>Fungi incertae sedis</taxon>
        <taxon>Zoopagomycota</taxon>
        <taxon>Entomophthoromycotina</taxon>
        <taxon>Entomophthoromycetes</taxon>
        <taxon>Entomophthorales</taxon>
        <taxon>Entomophthoraceae</taxon>
        <taxon>Entomophthora</taxon>
    </lineage>
</organism>
<proteinExistence type="predicted"/>
<evidence type="ECO:0000313" key="2">
    <source>
        <dbReference type="Proteomes" id="UP001165960"/>
    </source>
</evidence>
<dbReference type="EMBL" id="QTSX02005792">
    <property type="protein sequence ID" value="KAJ9057473.1"/>
    <property type="molecule type" value="Genomic_DNA"/>
</dbReference>
<dbReference type="Proteomes" id="UP001165960">
    <property type="component" value="Unassembled WGS sequence"/>
</dbReference>
<name>A0ACC2S5D7_9FUNG</name>
<keyword evidence="2" id="KW-1185">Reference proteome</keyword>
<gene>
    <name evidence="1" type="ORF">DSO57_1022419</name>
</gene>
<comment type="caution">
    <text evidence="1">The sequence shown here is derived from an EMBL/GenBank/DDBJ whole genome shotgun (WGS) entry which is preliminary data.</text>
</comment>
<evidence type="ECO:0000313" key="1">
    <source>
        <dbReference type="EMBL" id="KAJ9057473.1"/>
    </source>
</evidence>
<accession>A0ACC2S5D7</accession>